<dbReference type="GO" id="GO:0005096">
    <property type="term" value="F:GTPase activator activity"/>
    <property type="evidence" value="ECO:0007669"/>
    <property type="project" value="TreeGrafter"/>
</dbReference>
<evidence type="ECO:0000313" key="2">
    <source>
        <dbReference type="Proteomes" id="UP000527355"/>
    </source>
</evidence>
<dbReference type="Proteomes" id="UP000527355">
    <property type="component" value="Unassembled WGS sequence"/>
</dbReference>
<dbReference type="InterPro" id="IPR035969">
    <property type="entry name" value="Rab-GAP_TBC_sf"/>
</dbReference>
<dbReference type="InterPro" id="IPR039842">
    <property type="entry name" value="TBC1D7"/>
</dbReference>
<proteinExistence type="predicted"/>
<name>A0A7J8A319_MYOMY</name>
<comment type="caution">
    <text evidence="1">The sequence shown here is derived from an EMBL/GenBank/DDBJ whole genome shotgun (WGS) entry which is preliminary data.</text>
</comment>
<dbReference type="SUPFAM" id="SSF47923">
    <property type="entry name" value="Ypt/Rab-GAP domain of gyp1p"/>
    <property type="match status" value="1"/>
</dbReference>
<keyword evidence="2" id="KW-1185">Reference proteome</keyword>
<dbReference type="AlphaFoldDB" id="A0A7J8A319"/>
<dbReference type="FunFam" id="1.10.472.80:FF:000028">
    <property type="entry name" value="TBC1 domain family member 7"/>
    <property type="match status" value="1"/>
</dbReference>
<organism evidence="1 2">
    <name type="scientific">Myotis myotis</name>
    <name type="common">Greater mouse-eared bat</name>
    <name type="synonym">Vespertilio myotis</name>
    <dbReference type="NCBI Taxonomy" id="51298"/>
    <lineage>
        <taxon>Eukaryota</taxon>
        <taxon>Metazoa</taxon>
        <taxon>Chordata</taxon>
        <taxon>Craniata</taxon>
        <taxon>Vertebrata</taxon>
        <taxon>Euteleostomi</taxon>
        <taxon>Mammalia</taxon>
        <taxon>Eutheria</taxon>
        <taxon>Laurasiatheria</taxon>
        <taxon>Chiroptera</taxon>
        <taxon>Yangochiroptera</taxon>
        <taxon>Vespertilionidae</taxon>
        <taxon>Myotis</taxon>
    </lineage>
</organism>
<dbReference type="VEuPathDB" id="HostDB:GeneID_118676753"/>
<gene>
    <name evidence="1" type="ORF">mMyoMyo1_018810</name>
</gene>
<evidence type="ECO:0000313" key="1">
    <source>
        <dbReference type="EMBL" id="KAF6380526.1"/>
    </source>
</evidence>
<dbReference type="Gene3D" id="1.10.472.80">
    <property type="entry name" value="Ypt/Rab-GAP domain of gyp1p, domain 3"/>
    <property type="match status" value="1"/>
</dbReference>
<dbReference type="GO" id="GO:0032007">
    <property type="term" value="P:negative regulation of TOR signaling"/>
    <property type="evidence" value="ECO:0007669"/>
    <property type="project" value="TreeGrafter"/>
</dbReference>
<protein>
    <submittedName>
        <fullName evidence="1">TBC1 domain family member 7</fullName>
    </submittedName>
</protein>
<accession>A0A7J8A319</accession>
<sequence>MCSAVSRLPYDLWFKRCFAGCLPESSLQRVWDKVVSGSCKILVFVAVEILLTFKLKVMALNNSEKITKFLENIPQDSSDAIVSKAIDLWHKHCGTPVHSA</sequence>
<dbReference type="EMBL" id="JABWUV010000002">
    <property type="protein sequence ID" value="KAF6380526.1"/>
    <property type="molecule type" value="Genomic_DNA"/>
</dbReference>
<reference evidence="1 2" key="1">
    <citation type="journal article" date="2020" name="Nature">
        <title>Six reference-quality genomes reveal evolution of bat adaptations.</title>
        <authorList>
            <person name="Jebb D."/>
            <person name="Huang Z."/>
            <person name="Pippel M."/>
            <person name="Hughes G.M."/>
            <person name="Lavrichenko K."/>
            <person name="Devanna P."/>
            <person name="Winkler S."/>
            <person name="Jermiin L.S."/>
            <person name="Skirmuntt E.C."/>
            <person name="Katzourakis A."/>
            <person name="Burkitt-Gray L."/>
            <person name="Ray D.A."/>
            <person name="Sullivan K.A.M."/>
            <person name="Roscito J.G."/>
            <person name="Kirilenko B.M."/>
            <person name="Davalos L.M."/>
            <person name="Corthals A.P."/>
            <person name="Power M.L."/>
            <person name="Jones G."/>
            <person name="Ransome R.D."/>
            <person name="Dechmann D.K.N."/>
            <person name="Locatelli A.G."/>
            <person name="Puechmaille S.J."/>
            <person name="Fedrigo O."/>
            <person name="Jarvis E.D."/>
            <person name="Hiller M."/>
            <person name="Vernes S.C."/>
            <person name="Myers E.W."/>
            <person name="Teeling E.C."/>
        </authorList>
    </citation>
    <scope>NUCLEOTIDE SEQUENCE [LARGE SCALE GENOMIC DNA]</scope>
    <source>
        <strain evidence="1">MMyoMyo1</strain>
        <tissue evidence="1">Flight muscle</tissue>
    </source>
</reference>
<dbReference type="PANTHER" id="PTHR13530:SF3">
    <property type="entry name" value="TBC1 DOMAIN FAMILY MEMBER 7"/>
    <property type="match status" value="1"/>
</dbReference>
<dbReference type="PANTHER" id="PTHR13530">
    <property type="entry name" value="TBC1 DOMAIN FAMILY MEMBER 7"/>
    <property type="match status" value="1"/>
</dbReference>